<dbReference type="Pfam" id="PF00232">
    <property type="entry name" value="Glyco_hydro_1"/>
    <property type="match status" value="4"/>
</dbReference>
<feature type="signal peptide" evidence="10">
    <location>
        <begin position="1"/>
        <end position="20"/>
    </location>
</feature>
<gene>
    <name evidence="11" type="ORF">LOTGIDRAFT_174304</name>
</gene>
<dbReference type="STRING" id="225164.V4AX82"/>
<evidence type="ECO:0000256" key="9">
    <source>
        <dbReference type="SAM" id="MobiDB-lite"/>
    </source>
</evidence>
<dbReference type="RefSeq" id="XP_009051153.1">
    <property type="nucleotide sequence ID" value="XM_009052905.1"/>
</dbReference>
<evidence type="ECO:0000256" key="4">
    <source>
        <dbReference type="ARBA" id="ARBA00022801"/>
    </source>
</evidence>
<feature type="region of interest" description="Disordered" evidence="9">
    <location>
        <begin position="833"/>
        <end position="852"/>
    </location>
</feature>
<evidence type="ECO:0000313" key="12">
    <source>
        <dbReference type="Proteomes" id="UP000030746"/>
    </source>
</evidence>
<dbReference type="OMA" id="AHWAEPK"/>
<dbReference type="PROSITE" id="PS00653">
    <property type="entry name" value="GLYCOSYL_HYDROL_F1_2"/>
    <property type="match status" value="3"/>
</dbReference>
<evidence type="ECO:0000256" key="1">
    <source>
        <dbReference type="ARBA" id="ARBA00010838"/>
    </source>
</evidence>
<dbReference type="PANTHER" id="PTHR10353">
    <property type="entry name" value="GLYCOSYL HYDROLASE"/>
    <property type="match status" value="1"/>
</dbReference>
<reference evidence="11 12" key="1">
    <citation type="journal article" date="2013" name="Nature">
        <title>Insights into bilaterian evolution from three spiralian genomes.</title>
        <authorList>
            <person name="Simakov O."/>
            <person name="Marletaz F."/>
            <person name="Cho S.J."/>
            <person name="Edsinger-Gonzales E."/>
            <person name="Havlak P."/>
            <person name="Hellsten U."/>
            <person name="Kuo D.H."/>
            <person name="Larsson T."/>
            <person name="Lv J."/>
            <person name="Arendt D."/>
            <person name="Savage R."/>
            <person name="Osoegawa K."/>
            <person name="de Jong P."/>
            <person name="Grimwood J."/>
            <person name="Chapman J.A."/>
            <person name="Shapiro H."/>
            <person name="Aerts A."/>
            <person name="Otillar R.P."/>
            <person name="Terry A.Y."/>
            <person name="Boore J.L."/>
            <person name="Grigoriev I.V."/>
            <person name="Lindberg D.R."/>
            <person name="Seaver E.C."/>
            <person name="Weisblat D.A."/>
            <person name="Putnam N.H."/>
            <person name="Rokhsar D.S."/>
        </authorList>
    </citation>
    <scope>NUCLEOTIDE SEQUENCE [LARGE SCALE GENOMIC DNA]</scope>
</reference>
<keyword evidence="6 8" id="KW-0326">Glycosidase</keyword>
<keyword evidence="10" id="KW-0732">Signal</keyword>
<dbReference type="PROSITE" id="PS00572">
    <property type="entry name" value="GLYCOSYL_HYDROL_F1_1"/>
    <property type="match status" value="1"/>
</dbReference>
<dbReference type="InterPro" id="IPR018120">
    <property type="entry name" value="Glyco_hydro_1_AS"/>
</dbReference>
<proteinExistence type="inferred from homology"/>
<dbReference type="InterPro" id="IPR033132">
    <property type="entry name" value="GH_1_N_CS"/>
</dbReference>
<dbReference type="SUPFAM" id="SSF51445">
    <property type="entry name" value="(Trans)glycosidases"/>
    <property type="match status" value="4"/>
</dbReference>
<name>V4AX82_LOTGI</name>
<evidence type="ECO:0000256" key="8">
    <source>
        <dbReference type="RuleBase" id="RU004468"/>
    </source>
</evidence>
<dbReference type="GO" id="GO:0005975">
    <property type="term" value="P:carbohydrate metabolic process"/>
    <property type="evidence" value="ECO:0007669"/>
    <property type="project" value="InterPro"/>
</dbReference>
<dbReference type="OrthoDB" id="65569at2759"/>
<organism evidence="11 12">
    <name type="scientific">Lottia gigantea</name>
    <name type="common">Giant owl limpet</name>
    <dbReference type="NCBI Taxonomy" id="225164"/>
    <lineage>
        <taxon>Eukaryota</taxon>
        <taxon>Metazoa</taxon>
        <taxon>Spiralia</taxon>
        <taxon>Lophotrochozoa</taxon>
        <taxon>Mollusca</taxon>
        <taxon>Gastropoda</taxon>
        <taxon>Patellogastropoda</taxon>
        <taxon>Lottioidea</taxon>
        <taxon>Lottiidae</taxon>
        <taxon>Lottia</taxon>
    </lineage>
</organism>
<dbReference type="Proteomes" id="UP000030746">
    <property type="component" value="Unassembled WGS sequence"/>
</dbReference>
<evidence type="ECO:0000256" key="2">
    <source>
        <dbReference type="ARBA" id="ARBA00011738"/>
    </source>
</evidence>
<comment type="subunit">
    <text evidence="2">Homodimer.</text>
</comment>
<accession>V4AX82</accession>
<dbReference type="CTD" id="20242689"/>
<dbReference type="PRINTS" id="PR00131">
    <property type="entry name" value="GLHYDRLASE1"/>
</dbReference>
<evidence type="ECO:0000256" key="10">
    <source>
        <dbReference type="SAM" id="SignalP"/>
    </source>
</evidence>
<feature type="active site" description="Nucleophile" evidence="7">
    <location>
        <position position="885"/>
    </location>
</feature>
<evidence type="ECO:0000256" key="6">
    <source>
        <dbReference type="ARBA" id="ARBA00023295"/>
    </source>
</evidence>
<dbReference type="FunFam" id="3.20.20.80:FF:000013">
    <property type="entry name" value="lactase-phlorizin hydrolase"/>
    <property type="match status" value="3"/>
</dbReference>
<evidence type="ECO:0000313" key="11">
    <source>
        <dbReference type="EMBL" id="ESO98171.1"/>
    </source>
</evidence>
<sequence>MVAVWMLLLASFLLVAVVDGNDTYEDKFYFDTFPDGFAWGTATAAYQVEGAWNEDGKGESIWDRYSRIPGNVDDGSTGAIACDSYHKYKEDVQMLKDIGATHYRFSISWPRILPDGTNKTINTKGIDYYNNLISELLKYNITPVVTLYHWDLPQALMYKGGWLNEDNNKYFAEYARLCFQHFGNRVNHWITFNEPWVVSIQGHGIGDMAPGLKGLGTNTYIVAHNILKSHALAFHIYDEEFRKTQKGQIGITLSFSFAIPEDPGNPSDLEAAETANQFSFGWFAHPILVNGDYPEIMKSQVHNKSMEIGLSQSRLPEFSDDDKANIKGTADFLGLNHYTSVYATAMNLPADPPSFFDDSDVKTFPDPEWPRSGSSWLRVYPKGFRAALNWLKKKYNNIPVYSTENGVSDRNDTLYDQNRINYYRDYINEMLKAVKIDKCNVKGYFAWSLMDNVEWSRGTTEKFGMYRTDFTKPDRPRTPKASSRYFRQITKDNGFKPGYPGLSGMATGLVPYENEFLYDDFPKDFKWSTATAAYQIEGGWNEGGKGLSIWDVFSHEQGHIVDNSTGDIACDSYHRYKEDVKLLKELGVSYYRFSISWPRILPNGTPDHTNQKGIDYYNKLIDDLLANGIQPMASLYHWDLPHALQLKGGWLNDSIPDWFNDYAKICFEKFGDRVKYWMTINEPSSISVIGYQVGVMAPGMKGGLKARYHVDYNLIRAHGRAYRLYEKDFKKTQKGKVSIVLSLNWAQPKNPLDDSDVQAADRSMEFTGGIYENPIYGSGDYPEVVKRLVAEKSKAEGVPNKLPAFTPDEIKMLKGSADFFGMNFYTASLATNDPSGKSEANALSETDPRWKGSASSWLKVTPFAIRKMLNRVRRKYGDIGIFVTENGVSDSTGTLYDTDRVHYLRSYTNEILKAIKIDKVNVIGYTPWSLMDNFEWARGYTERFGLVYVNMSDPSRPRSAKLSARWFSQLTSENGFKRGYTAIGGRGLAVQKENEFYYGTFPKDFAWGVATSAYQIEGGWNADGKGPSIWDTLTSKGLANNGETGKIACDSYHLYKDDVQKMVDLGLSHYRFSISWSRVLSDGTKSSRNQLGIDYYKNLLKELDKNGIPPIVTLYHWDLPQALSDRGGWTKTFIQDAFVDYANLCFEEFGQWVKIWITFNEPQVFTTGDFDLRGQDGQVQYQKAHNVIISHAKAYRSYHKSYASKQHGKISITLNGNWAEPLNPVSLSDYEASDWTMQFVYGWFGHPVYVDGDYPDIMKERVGQISRKQGFNESRLPTFTDKEKSMINGSHDFIGLNLYSTDMVTKSSNDAGKLKPDYGRDIGITGSKDPSWKRASATWLAVTPFAIRKLLNWAKINFGNEEIYITENGYSDLSGERNDTDRVEFYTLYLNEVLKAIDLDKINVKGYMAWSLLDNFEWRSGTSQKFGLYQVDFTDPARPRKAKASAAFYYKLIKDNGFEPGSEIDPTPPQLPYKEKLYMGEFPDDFSWGISTPELVTGQDYLSQIQNLQKIIGDYFIFSLSYSKIMKNEKAQDQIGIQYYNTVLDDILDVGVRPIVSLDLTNSNLNDFEIYAKICFEHFGDRVKSWITFRNPINSNDIDDPEIIHKMILTHAKIVHIYRQQFQPKQKGQIGIGLKSQWYEPDDPFDPRSLRQRDIKVATRFDWIAHPIFLTGAYSEMLMKQMPTLKQFSLEESEMIKGSADFMILDYNHTMIGHSINTNSIDLRHTLRLIKNRYNNPMVYLGDIGLNRLHYDDLFVYLFYPNQVLKAIRMDGCNIKGLSIDANTPPHSLQQFSHLVKDNGFFKTLNQLNHNETMTIENSTSTITDARKQKTTPPGPVSKSNSVFKFILFPSLLTVFFVHI</sequence>
<dbReference type="InterPro" id="IPR017853">
    <property type="entry name" value="GH"/>
</dbReference>
<dbReference type="Gene3D" id="3.20.20.80">
    <property type="entry name" value="Glycosidases"/>
    <property type="match status" value="4"/>
</dbReference>
<dbReference type="GeneID" id="20242689"/>
<comment type="similarity">
    <text evidence="1">Belongs to the glycosyl hydrolase 1 family.</text>
</comment>
<keyword evidence="12" id="KW-1185">Reference proteome</keyword>
<dbReference type="GO" id="GO:0008422">
    <property type="term" value="F:beta-glucosidase activity"/>
    <property type="evidence" value="ECO:0007669"/>
    <property type="project" value="TreeGrafter"/>
</dbReference>
<feature type="region of interest" description="Disordered" evidence="9">
    <location>
        <begin position="1817"/>
        <end position="1836"/>
    </location>
</feature>
<dbReference type="InterPro" id="IPR001360">
    <property type="entry name" value="Glyco_hydro_1"/>
</dbReference>
<evidence type="ECO:0000256" key="7">
    <source>
        <dbReference type="PROSITE-ProRule" id="PRU10055"/>
    </source>
</evidence>
<protein>
    <recommendedName>
        <fullName evidence="3">beta-glucosidase</fullName>
        <ecNumber evidence="3">3.2.1.21</ecNumber>
    </recommendedName>
</protein>
<keyword evidence="4 8" id="KW-0378">Hydrolase</keyword>
<dbReference type="PANTHER" id="PTHR10353:SF36">
    <property type="entry name" value="LP05116P"/>
    <property type="match status" value="1"/>
</dbReference>
<dbReference type="HOGENOM" id="CLU_236676_0_0_1"/>
<dbReference type="EMBL" id="KB201263">
    <property type="protein sequence ID" value="ESO98171.1"/>
    <property type="molecule type" value="Genomic_DNA"/>
</dbReference>
<dbReference type="EC" id="3.2.1.21" evidence="3"/>
<evidence type="ECO:0000256" key="5">
    <source>
        <dbReference type="ARBA" id="ARBA00023180"/>
    </source>
</evidence>
<evidence type="ECO:0000256" key="3">
    <source>
        <dbReference type="ARBA" id="ARBA00012744"/>
    </source>
</evidence>
<feature type="chain" id="PRO_5004717042" description="beta-glucosidase" evidence="10">
    <location>
        <begin position="21"/>
        <end position="1860"/>
    </location>
</feature>
<dbReference type="KEGG" id="lgi:LOTGIDRAFT_174304"/>
<keyword evidence="5" id="KW-0325">Glycoprotein</keyword>